<dbReference type="InterPro" id="IPR006958">
    <property type="entry name" value="Mak16"/>
</dbReference>
<evidence type="ECO:0000313" key="8">
    <source>
        <dbReference type="Proteomes" id="UP000591131"/>
    </source>
</evidence>
<dbReference type="PIRSF" id="PIRSF003352">
    <property type="entry name" value="MAK16"/>
    <property type="match status" value="1"/>
</dbReference>
<dbReference type="EMBL" id="JAAPAO010000595">
    <property type="protein sequence ID" value="KAF4656485.1"/>
    <property type="molecule type" value="Genomic_DNA"/>
</dbReference>
<sequence>MQNDETIWSCIGPGKGFCSFKVKRKDPPQVFCTNKYNVTGMCSKVTCPLANSNYATVIEDEGVCYLYIKTVERAHSPKNLWEKVKLSKNYAEALQQIDKALEYWPGHMINRCKQRLTRLRQTLIRARKLELRDEKKEISVVKKKTEKRERNREAHALRAAKVEESIGTALLARLRKGTYGDLYKQKDVEEEDELEEGLEADHLSGESEDEEYEIEEEDELQAMMADGRSNFIAAAGDGDDESSDEEESGGEEEIDSGDIEDQSELIAALASSKNGPGGRPLRKVPRVEVEYEYEDEAQQKQPMLVKPATTRTSTSHRR</sequence>
<evidence type="ECO:0000256" key="4">
    <source>
        <dbReference type="PIRNR" id="PIRNR003352"/>
    </source>
</evidence>
<protein>
    <recommendedName>
        <fullName evidence="4">Protein MAK16 homolog</fullName>
    </recommendedName>
</protein>
<dbReference type="GO" id="GO:0000460">
    <property type="term" value="P:maturation of 5.8S rRNA"/>
    <property type="evidence" value="ECO:0007669"/>
    <property type="project" value="TreeGrafter"/>
</dbReference>
<keyword evidence="3 4" id="KW-0539">Nucleus</keyword>
<dbReference type="InterPro" id="IPR029004">
    <property type="entry name" value="Ribosomal_eL28/Mak16"/>
</dbReference>
<comment type="caution">
    <text evidence="7">The sequence shown here is derived from an EMBL/GenBank/DDBJ whole genome shotgun (WGS) entry which is preliminary data.</text>
</comment>
<dbReference type="FunFam" id="3.30.390.110:FF:000001">
    <property type="entry name" value="Protein MAK16 homolog"/>
    <property type="match status" value="1"/>
</dbReference>
<comment type="similarity">
    <text evidence="2 4">Belongs to the MAK16 family.</text>
</comment>
<keyword evidence="8" id="KW-1185">Reference proteome</keyword>
<name>A0A7J6LB66_PERCH</name>
<evidence type="ECO:0000313" key="7">
    <source>
        <dbReference type="EMBL" id="KAF4656485.1"/>
    </source>
</evidence>
<comment type="subcellular location">
    <subcellularLocation>
        <location evidence="1">Nucleus</location>
    </subcellularLocation>
</comment>
<feature type="compositionally biased region" description="Polar residues" evidence="5">
    <location>
        <begin position="309"/>
        <end position="318"/>
    </location>
</feature>
<evidence type="ECO:0000256" key="2">
    <source>
        <dbReference type="ARBA" id="ARBA00005514"/>
    </source>
</evidence>
<feature type="region of interest" description="Disordered" evidence="5">
    <location>
        <begin position="186"/>
        <end position="318"/>
    </location>
</feature>
<accession>A0A7J6LB66</accession>
<gene>
    <name evidence="7" type="primary">MAK16</name>
    <name evidence="7" type="ORF">FOL47_008897</name>
</gene>
<proteinExistence type="inferred from homology"/>
<dbReference type="Pfam" id="PF01778">
    <property type="entry name" value="Ribosomal_L28e"/>
    <property type="match status" value="1"/>
</dbReference>
<evidence type="ECO:0000256" key="5">
    <source>
        <dbReference type="SAM" id="MobiDB-lite"/>
    </source>
</evidence>
<dbReference type="Pfam" id="PF04874">
    <property type="entry name" value="Mak16"/>
    <property type="match status" value="1"/>
</dbReference>
<feature type="domain" description="Ribosomal eL28/Mak16" evidence="6">
    <location>
        <begin position="7"/>
        <end position="121"/>
    </location>
</feature>
<evidence type="ECO:0000259" key="6">
    <source>
        <dbReference type="Pfam" id="PF01778"/>
    </source>
</evidence>
<dbReference type="AlphaFoldDB" id="A0A7J6LB66"/>
<organism evidence="7 8">
    <name type="scientific">Perkinsus chesapeaki</name>
    <name type="common">Clam parasite</name>
    <name type="synonym">Perkinsus andrewsi</name>
    <dbReference type="NCBI Taxonomy" id="330153"/>
    <lineage>
        <taxon>Eukaryota</taxon>
        <taxon>Sar</taxon>
        <taxon>Alveolata</taxon>
        <taxon>Perkinsozoa</taxon>
        <taxon>Perkinsea</taxon>
        <taxon>Perkinsida</taxon>
        <taxon>Perkinsidae</taxon>
        <taxon>Perkinsus</taxon>
    </lineage>
</organism>
<dbReference type="OrthoDB" id="10251342at2759"/>
<feature type="compositionally biased region" description="Acidic residues" evidence="5">
    <location>
        <begin position="206"/>
        <end position="220"/>
    </location>
</feature>
<feature type="compositionally biased region" description="Acidic residues" evidence="5">
    <location>
        <begin position="188"/>
        <end position="198"/>
    </location>
</feature>
<dbReference type="PANTHER" id="PTHR23405:SF4">
    <property type="entry name" value="PROTEIN MAK16 HOMOLOG"/>
    <property type="match status" value="1"/>
</dbReference>
<dbReference type="PANTHER" id="PTHR23405">
    <property type="entry name" value="MAINTENANCE OF KILLER 16 MAK16 PROTEIN-RELATED"/>
    <property type="match status" value="1"/>
</dbReference>
<reference evidence="7 8" key="1">
    <citation type="submission" date="2020-04" db="EMBL/GenBank/DDBJ databases">
        <title>Perkinsus chesapeaki whole genome sequence.</title>
        <authorList>
            <person name="Bogema D.R."/>
        </authorList>
    </citation>
    <scope>NUCLEOTIDE SEQUENCE [LARGE SCALE GENOMIC DNA]</scope>
    <source>
        <strain evidence="7">ATCC PRA-425</strain>
    </source>
</reference>
<feature type="compositionally biased region" description="Acidic residues" evidence="5">
    <location>
        <begin position="237"/>
        <end position="263"/>
    </location>
</feature>
<evidence type="ECO:0000256" key="3">
    <source>
        <dbReference type="ARBA" id="ARBA00023242"/>
    </source>
</evidence>
<dbReference type="GO" id="GO:0005730">
    <property type="term" value="C:nucleolus"/>
    <property type="evidence" value="ECO:0007669"/>
    <property type="project" value="UniProtKB-UniRule"/>
</dbReference>
<dbReference type="GO" id="GO:0030687">
    <property type="term" value="C:preribosome, large subunit precursor"/>
    <property type="evidence" value="ECO:0007669"/>
    <property type="project" value="TreeGrafter"/>
</dbReference>
<dbReference type="Gene3D" id="3.30.390.110">
    <property type="match status" value="1"/>
</dbReference>
<evidence type="ECO:0000256" key="1">
    <source>
        <dbReference type="ARBA" id="ARBA00004123"/>
    </source>
</evidence>
<dbReference type="Proteomes" id="UP000591131">
    <property type="component" value="Unassembled WGS sequence"/>
</dbReference>
<dbReference type="GO" id="GO:0000470">
    <property type="term" value="P:maturation of LSU-rRNA"/>
    <property type="evidence" value="ECO:0007669"/>
    <property type="project" value="TreeGrafter"/>
</dbReference>